<dbReference type="AlphaFoldDB" id="A0A849P5N1"/>
<keyword evidence="4" id="KW-1185">Reference proteome</keyword>
<dbReference type="SUPFAM" id="SSF143120">
    <property type="entry name" value="YefM-like"/>
    <property type="match status" value="1"/>
</dbReference>
<comment type="similarity">
    <text evidence="1 2">Belongs to the phD/YefM antitoxin family.</text>
</comment>
<dbReference type="InterPro" id="IPR036165">
    <property type="entry name" value="YefM-like_sf"/>
</dbReference>
<reference evidence="3 4" key="1">
    <citation type="submission" date="2020-05" db="EMBL/GenBank/DDBJ databases">
        <authorList>
            <person name="Niu N."/>
        </authorList>
    </citation>
    <scope>NUCLEOTIDE SEQUENCE [LARGE SCALE GENOMIC DNA]</scope>
    <source>
        <strain evidence="3 4">3340-03</strain>
    </source>
</reference>
<protein>
    <recommendedName>
        <fullName evidence="2">Antitoxin</fullName>
    </recommendedName>
</protein>
<accession>A0A849P5N1</accession>
<organism evidence="3 4">
    <name type="scientific">Pelistega suis</name>
    <dbReference type="NCBI Taxonomy" id="1631957"/>
    <lineage>
        <taxon>Bacteria</taxon>
        <taxon>Pseudomonadati</taxon>
        <taxon>Pseudomonadota</taxon>
        <taxon>Betaproteobacteria</taxon>
        <taxon>Burkholderiales</taxon>
        <taxon>Alcaligenaceae</taxon>
        <taxon>Pelistega</taxon>
    </lineage>
</organism>
<sequence>MKMINVHEAKTHLSRLIDEIVMFGEPLIIAKSGKPLVKVIPFDNHQKTTKRIGFAPELSIPEDFNDMNEEEISALFEGKEK</sequence>
<evidence type="ECO:0000313" key="4">
    <source>
        <dbReference type="Proteomes" id="UP000537862"/>
    </source>
</evidence>
<evidence type="ECO:0000313" key="3">
    <source>
        <dbReference type="EMBL" id="NOL51092.1"/>
    </source>
</evidence>
<evidence type="ECO:0000256" key="2">
    <source>
        <dbReference type="RuleBase" id="RU362080"/>
    </source>
</evidence>
<dbReference type="NCBIfam" id="TIGR01552">
    <property type="entry name" value="phd_fam"/>
    <property type="match status" value="1"/>
</dbReference>
<dbReference type="Gene3D" id="3.40.1620.10">
    <property type="entry name" value="YefM-like domain"/>
    <property type="match status" value="1"/>
</dbReference>
<proteinExistence type="inferred from homology"/>
<name>A0A849P5N1_9BURK</name>
<dbReference type="RefSeq" id="WP_171679763.1">
    <property type="nucleotide sequence ID" value="NZ_JABGBN010000001.1"/>
</dbReference>
<comment type="caution">
    <text evidence="3">The sequence shown here is derived from an EMBL/GenBank/DDBJ whole genome shotgun (WGS) entry which is preliminary data.</text>
</comment>
<gene>
    <name evidence="3" type="ORF">HKX39_02725</name>
</gene>
<dbReference type="EMBL" id="JABGBN010000001">
    <property type="protein sequence ID" value="NOL51092.1"/>
    <property type="molecule type" value="Genomic_DNA"/>
</dbReference>
<comment type="function">
    <text evidence="2">Antitoxin component of a type II toxin-antitoxin (TA) system.</text>
</comment>
<dbReference type="Pfam" id="PF02604">
    <property type="entry name" value="PhdYeFM_antitox"/>
    <property type="match status" value="1"/>
</dbReference>
<dbReference type="InterPro" id="IPR006442">
    <property type="entry name" value="Antitoxin_Phd/YefM"/>
</dbReference>
<dbReference type="Proteomes" id="UP000537862">
    <property type="component" value="Unassembled WGS sequence"/>
</dbReference>
<evidence type="ECO:0000256" key="1">
    <source>
        <dbReference type="ARBA" id="ARBA00009981"/>
    </source>
</evidence>